<evidence type="ECO:0000313" key="4">
    <source>
        <dbReference type="EMBL" id="NSL86087.1"/>
    </source>
</evidence>
<dbReference type="GO" id="GO:0043041">
    <property type="term" value="P:amino acid activation for nonribosomal peptide biosynthetic process"/>
    <property type="evidence" value="ECO:0007669"/>
    <property type="project" value="TreeGrafter"/>
</dbReference>
<dbReference type="CDD" id="cd12117">
    <property type="entry name" value="A_NRPS_Srf_like"/>
    <property type="match status" value="2"/>
</dbReference>
<organism evidence="4 5">
    <name type="scientific">Chitinophaga solisilvae</name>
    <dbReference type="NCBI Taxonomy" id="1233460"/>
    <lineage>
        <taxon>Bacteria</taxon>
        <taxon>Pseudomonadati</taxon>
        <taxon>Bacteroidota</taxon>
        <taxon>Chitinophagia</taxon>
        <taxon>Chitinophagales</taxon>
        <taxon>Chitinophagaceae</taxon>
        <taxon>Chitinophaga</taxon>
    </lineage>
</organism>
<protein>
    <submittedName>
        <fullName evidence="4">Amino acid adenylation domain-containing protein</fullName>
    </submittedName>
</protein>
<dbReference type="FunFam" id="1.10.1200.10:FF:000005">
    <property type="entry name" value="Nonribosomal peptide synthetase 1"/>
    <property type="match status" value="1"/>
</dbReference>
<dbReference type="SUPFAM" id="SSF47336">
    <property type="entry name" value="ACP-like"/>
    <property type="match status" value="2"/>
</dbReference>
<evidence type="ECO:0000256" key="3">
    <source>
        <dbReference type="ARBA" id="ARBA00022553"/>
    </source>
</evidence>
<dbReference type="Gene3D" id="3.30.559.30">
    <property type="entry name" value="Nonribosomal peptide synthetase, condensation domain"/>
    <property type="match status" value="3"/>
</dbReference>
<dbReference type="Pfam" id="PF00550">
    <property type="entry name" value="PP-binding"/>
    <property type="match status" value="2"/>
</dbReference>
<dbReference type="PANTHER" id="PTHR45527">
    <property type="entry name" value="NONRIBOSOMAL PEPTIDE SYNTHETASE"/>
    <property type="match status" value="1"/>
</dbReference>
<dbReference type="Gene3D" id="3.40.50.980">
    <property type="match status" value="4"/>
</dbReference>
<dbReference type="Gene3D" id="3.30.559.10">
    <property type="entry name" value="Chloramphenicol acetyltransferase-like domain"/>
    <property type="match status" value="3"/>
</dbReference>
<dbReference type="InterPro" id="IPR023213">
    <property type="entry name" value="CAT-like_dom_sf"/>
</dbReference>
<keyword evidence="2" id="KW-0596">Phosphopantetheine</keyword>
<reference evidence="4" key="1">
    <citation type="submission" date="2020-05" db="EMBL/GenBank/DDBJ databases">
        <title>Chitinophaga laudate sp. nov., isolated from a tropical peat swamp.</title>
        <authorList>
            <person name="Goh C.B.S."/>
            <person name="Lee M.S."/>
            <person name="Parimannan S."/>
            <person name="Pasbakhsh P."/>
            <person name="Yule C.M."/>
            <person name="Rajandas H."/>
            <person name="Loke S."/>
            <person name="Croft L."/>
            <person name="Tan J.B.L."/>
        </authorList>
    </citation>
    <scope>NUCLEOTIDE SEQUENCE</scope>
    <source>
        <strain evidence="4">Mgbs1</strain>
    </source>
</reference>
<dbReference type="InterPro" id="IPR010071">
    <property type="entry name" value="AA_adenyl_dom"/>
</dbReference>
<dbReference type="Gene3D" id="3.30.300.30">
    <property type="match status" value="2"/>
</dbReference>
<sequence length="2544" mass="284716">MQHKTIVARSPLLTAPLHDAFPVTPQQKRMWIIHQLNPSSTAYNSPVVRKVTGSIHIPRLRQAFELLLARHEQLRASFALEQDEPVQYIQQKAPPFTFSYHEQIPDEQIPSFISSFIQPFRLDQAPLFRAGLLKTGTDSHILMIDMHHIISDLRSEELLLQDLFRLYNQETLPPLTVQYTGYAAWLSNNISPERLNEAEVFWSAALSEDMPLLELPADFKRPAVFDFSGSIDHYPVSGEVAHRLKMMAAAHNIPLYRICLSALFVLLHKYSHQENIIIGMPREIRPDPAHENICGLFINTLPVTASLKPDMTFRELLSAVSAYTSGAEQHFFYDVGKLVEKYCGQRDPGRNPMYDVLFFHQQQQSATIGELEVSPVTFTHHKAELDLTFGIIETDDRLDFSIEYYSRLFRKATIVRMARHFQHLLDTLSSQQDITLADISLLSDTEEQQQLQAFRGISSAYPSCTIHQLLEEKAQLTPAHPALVFRHQVLTYAQLHESSNQVAGIIRAAGIAPGAVIGLLTTPCCEMVTGIFGILKAGCVYLPVDTSFPEERIASMLEDSQVAVLLVQQQLLSAARVFKRDIIVLDAPQVQQADRHFVPAGTDAASPACIIYTSGTTGKPQGIIIRHFNIIRTTVSTDYITITAADRLLQLSNYAFDASLFDIFGALLNGATLVIAAPEVRQDIHRIAQLIQEQQITVSFMTTALFNAIAENIPEALAPLRKVLSGGEAASVSHMRKALQLLGPGRLLNLYGPTEGTVFSSWYPADHIPADADTIPIGYPVSNTQLYIVSGNVLAPAGVPGELCIAGDGLAAGYLDTARMQGRFTTLRQLPGVTVYRSGDLVKQREDNAIMFLGRIDQQTKIRGFRIEPEEIAVKLRSCRGIQNAVVIVRSHADGDKYLQAYYTVQQDTAVTIQQLHHYLSGQLPSYMIPSVYTQVDELPLTSNGKIDRRKLAALAAGTSLSRHTGTTPRNDTEKEIAVIWSSLLKTENPDIHQNLFECGGHSLTATILAVRLQQVFRTTLPLSEVFRHPTIAGLAAMIDAAAATPQQQHYTISPGRRQPSYPLSFSETMVYVHQHSTQHNHSYNSIFPMLITGTPDVAKLEQALRILVQRHEIFRTAYLLHKGVPVKKIAAKADISLHYQEGTEADIPAVVQQLRAAYNLAAPPLFRAVLLKLATDKYFFALANHHIISDGITETLFMYEIGQLYQGAELKPVRLQHRDYVQWQQEQWAAGYYRSSEQFWLEHLHGTLPVLALPCDFRRPAQATFDGHTVTISTDTVLSRQLQAFAAAHQTSLFIVLLTAYTTLLHKYTDQEDIIVGVPLANRMHADLQEIMGMFVNMVPWRSYPQPGKPFSSYLQEIKETAAGVYQYQDYPFEKLVNALQLKKDTSRNPLFDTIFALHSTGLPLPAIDGLHIQPCPVTDNATKVDLTVEVLEDAGTLKISFKYNTGLFREAAIQRMAGHYLQLLTGIVTHPTKQLREMELLTAAEQQQLLSAFNPPGPTLTADSHLFRLFEEQVLLRPEHTAVVLQDTQLTYRELHTWAEYYATQLIAAGADSHTKTAVIMDRSPEMIVAIWAILRIGATYVPIDPDYPSERIAFMLQDSGAAVCLTTYAVYASVQIPFSGNMLVVDTDNMPPDLPAELPAITAPAGPAYIMYTSGSTGAPKGVAIQHHNVIRTVVQTNYISITPEDSILQVSNYVFDGSVFDIFGALLNGATLVLIKQETLSDTGQLEALIKEQGVSIMFITTALFNVYVQHCPEIFDTVRKLLFGGEQVSPSHVRLALEQLGSDKVIHVYGPTENTVFSTAYAVRDIAGDEVPIGIPLAGTQAYVFNNSNRLNPVGIPGELYLSGNGIGPGYWNRAELNGERFPENPFHRGTRMYKTGDLVKWQEDGNLVFLGRMDQQVKVRGFRIEPGEIENRLGTYPGIDQCAVIVKENMHTGEKGLYAYYSATEEVQSEALKSYLGQHLPPYMIPDWFTRLHRLPLNTNGKINRKALAEDADIHPEDNNSHQEQTFVSPVTSKEQAVAAVWRKVFGLDKVSIQDNFYALGGHSLKALHVVNLLQQEGFVITVNDLFNHPTIQELAAVVSWQQAVPKKQRNVKVQAAQEEQEYPLSAVQQRFLQRPLRNHNIFNSPFLIALRHPVPVDTMLAAWQGILEQHPVLTSYFRQLPDGRWRQCYRPLAASSYFSQITLEQVPATEQQQYISDHCHALQQQFSLTAGPLFRVVLFEDYLQPGQQVLFFLFHHLISDGISWQVVIGEFRQRCLEPGTPLPAGSASYAEWCRQLEQYARKGKFKSAATYWNKVLQKGQPFLPDMSPDVKPLQKEMTYFEAEAITSAAELSRLHEAVGYYKANVFTLLLSAFFCATRELQDRRNLPLYVMTAQRESFFPGMDIQQTVGFFAGAYPVCLEAAAPVNGQYSHTVQSIKDMLLRVPKGGMDYFVMKHLPLPVPMLTAQEPVYPILFHFMNLSPGLQDSDFFTPLQLPVGLTHDPENPSAYLINITAVSGPEGLKTTFYYSGRHFYQSTIAALFRAFRQHLLQIINTYHP</sequence>
<dbReference type="GO" id="GO:0031177">
    <property type="term" value="F:phosphopantetheine binding"/>
    <property type="evidence" value="ECO:0007669"/>
    <property type="project" value="InterPro"/>
</dbReference>
<dbReference type="InterPro" id="IPR045851">
    <property type="entry name" value="AMP-bd_C_sf"/>
</dbReference>
<dbReference type="Proteomes" id="UP000281028">
    <property type="component" value="Unassembled WGS sequence"/>
</dbReference>
<dbReference type="InterPro" id="IPR009081">
    <property type="entry name" value="PP-bd_ACP"/>
</dbReference>
<dbReference type="SMART" id="SM00823">
    <property type="entry name" value="PKS_PP"/>
    <property type="match status" value="2"/>
</dbReference>
<dbReference type="FunFam" id="3.40.50.980:FF:000001">
    <property type="entry name" value="Non-ribosomal peptide synthetase"/>
    <property type="match status" value="2"/>
</dbReference>
<dbReference type="InterPro" id="IPR000873">
    <property type="entry name" value="AMP-dep_synth/lig_dom"/>
</dbReference>
<evidence type="ECO:0000256" key="1">
    <source>
        <dbReference type="ARBA" id="ARBA00001957"/>
    </source>
</evidence>
<dbReference type="GO" id="GO:0044550">
    <property type="term" value="P:secondary metabolite biosynthetic process"/>
    <property type="evidence" value="ECO:0007669"/>
    <property type="project" value="TreeGrafter"/>
</dbReference>
<dbReference type="Gene3D" id="2.30.38.10">
    <property type="entry name" value="Luciferase, Domain 3"/>
    <property type="match status" value="2"/>
</dbReference>
<evidence type="ECO:0000256" key="2">
    <source>
        <dbReference type="ARBA" id="ARBA00022450"/>
    </source>
</evidence>
<dbReference type="InterPro" id="IPR020845">
    <property type="entry name" value="AMP-binding_CS"/>
</dbReference>
<dbReference type="PROSITE" id="PS00455">
    <property type="entry name" value="AMP_BINDING"/>
    <property type="match status" value="1"/>
</dbReference>
<gene>
    <name evidence="4" type="ORF">ECE50_004540</name>
</gene>
<name>A0A3S1CQ16_9BACT</name>
<dbReference type="NCBIfam" id="TIGR01733">
    <property type="entry name" value="AA-adenyl-dom"/>
    <property type="match status" value="2"/>
</dbReference>
<dbReference type="Pfam" id="PF00501">
    <property type="entry name" value="AMP-binding"/>
    <property type="match status" value="2"/>
</dbReference>
<dbReference type="NCBIfam" id="NF003417">
    <property type="entry name" value="PRK04813.1"/>
    <property type="match status" value="2"/>
</dbReference>
<dbReference type="Pfam" id="PF00668">
    <property type="entry name" value="Condensation"/>
    <property type="match status" value="3"/>
</dbReference>
<dbReference type="FunFam" id="3.30.300.30:FF:000015">
    <property type="entry name" value="Nonribosomal peptide synthase SidD"/>
    <property type="match status" value="1"/>
</dbReference>
<dbReference type="FunFam" id="3.40.50.980:FF:000002">
    <property type="entry name" value="Enterobactin synthetase component F"/>
    <property type="match status" value="1"/>
</dbReference>
<dbReference type="InterPro" id="IPR020806">
    <property type="entry name" value="PKS_PP-bd"/>
</dbReference>
<accession>A0A3S1CQ16</accession>
<dbReference type="Gene3D" id="1.10.1200.10">
    <property type="entry name" value="ACP-like"/>
    <property type="match status" value="2"/>
</dbReference>
<dbReference type="PROSITE" id="PS00012">
    <property type="entry name" value="PHOSPHOPANTETHEINE"/>
    <property type="match status" value="1"/>
</dbReference>
<dbReference type="PANTHER" id="PTHR45527:SF1">
    <property type="entry name" value="FATTY ACID SYNTHASE"/>
    <property type="match status" value="1"/>
</dbReference>
<comment type="caution">
    <text evidence="4">The sequence shown here is derived from an EMBL/GenBank/DDBJ whole genome shotgun (WGS) entry which is preliminary data.</text>
</comment>
<proteinExistence type="predicted"/>
<dbReference type="InterPro" id="IPR001242">
    <property type="entry name" value="Condensation_dom"/>
</dbReference>
<dbReference type="InterPro" id="IPR036736">
    <property type="entry name" value="ACP-like_sf"/>
</dbReference>
<dbReference type="OrthoDB" id="9765680at2"/>
<evidence type="ECO:0000313" key="5">
    <source>
        <dbReference type="Proteomes" id="UP000281028"/>
    </source>
</evidence>
<keyword evidence="5" id="KW-1185">Reference proteome</keyword>
<dbReference type="InterPro" id="IPR006162">
    <property type="entry name" value="Ppantetheine_attach_site"/>
</dbReference>
<dbReference type="EMBL" id="RIAR02000001">
    <property type="protein sequence ID" value="NSL86087.1"/>
    <property type="molecule type" value="Genomic_DNA"/>
</dbReference>
<dbReference type="InterPro" id="IPR025110">
    <property type="entry name" value="AMP-bd_C"/>
</dbReference>
<dbReference type="PROSITE" id="PS50075">
    <property type="entry name" value="CARRIER"/>
    <property type="match status" value="2"/>
</dbReference>
<dbReference type="SUPFAM" id="SSF56801">
    <property type="entry name" value="Acetyl-CoA synthetase-like"/>
    <property type="match status" value="2"/>
</dbReference>
<dbReference type="CDD" id="cd19531">
    <property type="entry name" value="LCL_NRPS-like"/>
    <property type="match status" value="2"/>
</dbReference>
<comment type="cofactor">
    <cofactor evidence="1">
        <name>pantetheine 4'-phosphate</name>
        <dbReference type="ChEBI" id="CHEBI:47942"/>
    </cofactor>
</comment>
<keyword evidence="3" id="KW-0597">Phosphoprotein</keyword>
<dbReference type="GO" id="GO:0003824">
    <property type="term" value="F:catalytic activity"/>
    <property type="evidence" value="ECO:0007669"/>
    <property type="project" value="InterPro"/>
</dbReference>
<dbReference type="SUPFAM" id="SSF52777">
    <property type="entry name" value="CoA-dependent acyltransferases"/>
    <property type="match status" value="6"/>
</dbReference>
<dbReference type="Pfam" id="PF13193">
    <property type="entry name" value="AMP-binding_C"/>
    <property type="match status" value="2"/>
</dbReference>
<dbReference type="GO" id="GO:0005737">
    <property type="term" value="C:cytoplasm"/>
    <property type="evidence" value="ECO:0007669"/>
    <property type="project" value="TreeGrafter"/>
</dbReference>